<name>A0A024U0Q6_9STRA</name>
<dbReference type="GeneID" id="20084489"/>
<dbReference type="OrthoDB" id="10394784at2759"/>
<dbReference type="RefSeq" id="XP_008871408.1">
    <property type="nucleotide sequence ID" value="XM_008873186.1"/>
</dbReference>
<evidence type="ECO:0000256" key="1">
    <source>
        <dbReference type="SAM" id="MobiDB-lite"/>
    </source>
</evidence>
<protein>
    <submittedName>
        <fullName evidence="2">Uncharacterized protein</fullName>
    </submittedName>
</protein>
<dbReference type="EMBL" id="KI913965">
    <property type="protein sequence ID" value="ETV99990.1"/>
    <property type="molecule type" value="Genomic_DNA"/>
</dbReference>
<evidence type="ECO:0000313" key="2">
    <source>
        <dbReference type="EMBL" id="ETV99990.1"/>
    </source>
</evidence>
<gene>
    <name evidence="2" type="ORF">H310_07439</name>
</gene>
<feature type="region of interest" description="Disordered" evidence="1">
    <location>
        <begin position="1"/>
        <end position="20"/>
    </location>
</feature>
<sequence>MKAHAPKRTKKSRMESKDVGSIPECTSTVSLNVLDLQTVAQTYKFTDAQCRVYDAFAKLLEQFDTTIMLDILEDVLHDAQHRTRLHNYLGVNPEAQMVSSIVE</sequence>
<dbReference type="AlphaFoldDB" id="A0A024U0Q6"/>
<reference evidence="2" key="1">
    <citation type="submission" date="2013-12" db="EMBL/GenBank/DDBJ databases">
        <title>The Genome Sequence of Aphanomyces invadans NJM9701.</title>
        <authorList>
            <consortium name="The Broad Institute Genomics Platform"/>
            <person name="Russ C."/>
            <person name="Tyler B."/>
            <person name="van West P."/>
            <person name="Dieguez-Uribeondo J."/>
            <person name="Young S.K."/>
            <person name="Zeng Q."/>
            <person name="Gargeya S."/>
            <person name="Fitzgerald M."/>
            <person name="Abouelleil A."/>
            <person name="Alvarado L."/>
            <person name="Chapman S.B."/>
            <person name="Gainer-Dewar J."/>
            <person name="Goldberg J."/>
            <person name="Griggs A."/>
            <person name="Gujja S."/>
            <person name="Hansen M."/>
            <person name="Howarth C."/>
            <person name="Imamovic A."/>
            <person name="Ireland A."/>
            <person name="Larimer J."/>
            <person name="McCowan C."/>
            <person name="Murphy C."/>
            <person name="Pearson M."/>
            <person name="Poon T.W."/>
            <person name="Priest M."/>
            <person name="Roberts A."/>
            <person name="Saif S."/>
            <person name="Shea T."/>
            <person name="Sykes S."/>
            <person name="Wortman J."/>
            <person name="Nusbaum C."/>
            <person name="Birren B."/>
        </authorList>
    </citation>
    <scope>NUCLEOTIDE SEQUENCE [LARGE SCALE GENOMIC DNA]</scope>
    <source>
        <strain evidence="2">NJM9701</strain>
    </source>
</reference>
<accession>A0A024U0Q6</accession>
<feature type="compositionally biased region" description="Basic residues" evidence="1">
    <location>
        <begin position="1"/>
        <end position="11"/>
    </location>
</feature>
<organism evidence="2">
    <name type="scientific">Aphanomyces invadans</name>
    <dbReference type="NCBI Taxonomy" id="157072"/>
    <lineage>
        <taxon>Eukaryota</taxon>
        <taxon>Sar</taxon>
        <taxon>Stramenopiles</taxon>
        <taxon>Oomycota</taxon>
        <taxon>Saprolegniomycetes</taxon>
        <taxon>Saprolegniales</taxon>
        <taxon>Verrucalvaceae</taxon>
        <taxon>Aphanomyces</taxon>
    </lineage>
</organism>
<dbReference type="VEuPathDB" id="FungiDB:H310_07439"/>
<proteinExistence type="predicted"/>